<feature type="domain" description="Oxidoreductase molybdopterin-binding" evidence="5">
    <location>
        <begin position="87"/>
        <end position="249"/>
    </location>
</feature>
<evidence type="ECO:0000256" key="1">
    <source>
        <dbReference type="ARBA" id="ARBA00001924"/>
    </source>
</evidence>
<dbReference type="Pfam" id="PF00174">
    <property type="entry name" value="Oxidored_molyb"/>
    <property type="match status" value="1"/>
</dbReference>
<evidence type="ECO:0000256" key="2">
    <source>
        <dbReference type="ARBA" id="ARBA00022505"/>
    </source>
</evidence>
<evidence type="ECO:0000256" key="3">
    <source>
        <dbReference type="ARBA" id="ARBA00022723"/>
    </source>
</evidence>
<evidence type="ECO:0000256" key="4">
    <source>
        <dbReference type="ARBA" id="ARBA00023002"/>
    </source>
</evidence>
<dbReference type="InterPro" id="IPR000572">
    <property type="entry name" value="OxRdtase_Mopterin-bd_dom"/>
</dbReference>
<gene>
    <name evidence="7" type="ORF">M947_05750</name>
</gene>
<dbReference type="InterPro" id="IPR014756">
    <property type="entry name" value="Ig_E-set"/>
</dbReference>
<organism evidence="7 8">
    <name type="scientific">Sulfurimonas hongkongensis</name>
    <dbReference type="NCBI Taxonomy" id="1172190"/>
    <lineage>
        <taxon>Bacteria</taxon>
        <taxon>Pseudomonadati</taxon>
        <taxon>Campylobacterota</taxon>
        <taxon>Epsilonproteobacteria</taxon>
        <taxon>Campylobacterales</taxon>
        <taxon>Sulfurimonadaceae</taxon>
        <taxon>Sulfurimonas</taxon>
    </lineage>
</organism>
<dbReference type="STRING" id="1172190.M947_05750"/>
<evidence type="ECO:0000259" key="5">
    <source>
        <dbReference type="Pfam" id="PF00174"/>
    </source>
</evidence>
<reference evidence="7 8" key="1">
    <citation type="submission" date="2013-07" db="EMBL/GenBank/DDBJ databases">
        <title>Sulfurimonas hongkongensis AST-10 Genome Sequencing.</title>
        <authorList>
            <person name="Cai L."/>
            <person name="Zhang T."/>
        </authorList>
    </citation>
    <scope>NUCLEOTIDE SEQUENCE [LARGE SCALE GENOMIC DNA]</scope>
    <source>
        <strain evidence="7 8">AST-10</strain>
    </source>
</reference>
<dbReference type="PANTHER" id="PTHR19372">
    <property type="entry name" value="SULFITE REDUCTASE"/>
    <property type="match status" value="1"/>
</dbReference>
<keyword evidence="8" id="KW-1185">Reference proteome</keyword>
<evidence type="ECO:0000259" key="6">
    <source>
        <dbReference type="Pfam" id="PF03404"/>
    </source>
</evidence>
<dbReference type="Gene3D" id="3.90.420.10">
    <property type="entry name" value="Oxidoreductase, molybdopterin-binding domain"/>
    <property type="match status" value="1"/>
</dbReference>
<keyword evidence="4" id="KW-0560">Oxidoreductase</keyword>
<dbReference type="GO" id="GO:0020037">
    <property type="term" value="F:heme binding"/>
    <property type="evidence" value="ECO:0007669"/>
    <property type="project" value="TreeGrafter"/>
</dbReference>
<dbReference type="GO" id="GO:0043546">
    <property type="term" value="F:molybdopterin cofactor binding"/>
    <property type="evidence" value="ECO:0007669"/>
    <property type="project" value="TreeGrafter"/>
</dbReference>
<keyword evidence="2" id="KW-0500">Molybdenum</keyword>
<dbReference type="PRINTS" id="PR00407">
    <property type="entry name" value="EUMOPTERIN"/>
</dbReference>
<dbReference type="SUPFAM" id="SSF56524">
    <property type="entry name" value="Oxidoreductase molybdopterin-binding domain"/>
    <property type="match status" value="1"/>
</dbReference>
<feature type="domain" description="Moybdenum cofactor oxidoreductase dimerisation" evidence="6">
    <location>
        <begin position="277"/>
        <end position="381"/>
    </location>
</feature>
<comment type="cofactor">
    <cofactor evidence="1">
        <name>Mo-molybdopterin</name>
        <dbReference type="ChEBI" id="CHEBI:71302"/>
    </cofactor>
</comment>
<dbReference type="AlphaFoldDB" id="T0L156"/>
<sequence length="397" mass="44499">MQRRDFFRLSLSACAVVFGSNAFGITREPLDNQKVIDIAFPQKRPLITYSDRPPLLETPMEFLGSAITPNDAFFVRWHMPRIPVYKYIDQYRLSVGGAVKNHIYLSLDELKSEFKIVEITAVVQCGGNSRSAFVPTTSGIQWGNGAMGCAKFKGVRLIDVLDYAGLDKDARWVGLNGDDKAAFHKTENFKRELELSEINENVIIAYEMNGEELPFLNGYPIRLIVPGMYSDSWVKMLSTISVTKEYQELFYMDKAYRIADNECECESPDNLAKKTKPITTMNIKSVIAYPKNGSSIKVDANVIAKGVAFDGGHGIKEVLISVDGGESWQSADLGEELSPYAFREFRFSFRAKSRGVLTIMAKAINNLGQEQPKPSEIKWNRGGYKYNGIDSITLEVV</sequence>
<dbReference type="EMBL" id="AUPZ01000007">
    <property type="protein sequence ID" value="EQB39498.1"/>
    <property type="molecule type" value="Genomic_DNA"/>
</dbReference>
<dbReference type="Proteomes" id="UP000015520">
    <property type="component" value="Unassembled WGS sequence"/>
</dbReference>
<evidence type="ECO:0000313" key="8">
    <source>
        <dbReference type="Proteomes" id="UP000015520"/>
    </source>
</evidence>
<comment type="caution">
    <text evidence="7">The sequence shown here is derived from an EMBL/GenBank/DDBJ whole genome shotgun (WGS) entry which is preliminary data.</text>
</comment>
<dbReference type="InterPro" id="IPR036374">
    <property type="entry name" value="OxRdtase_Mopterin-bd_sf"/>
</dbReference>
<evidence type="ECO:0000313" key="7">
    <source>
        <dbReference type="EMBL" id="EQB39498.1"/>
    </source>
</evidence>
<dbReference type="GO" id="GO:0008482">
    <property type="term" value="F:sulfite oxidase activity"/>
    <property type="evidence" value="ECO:0007669"/>
    <property type="project" value="TreeGrafter"/>
</dbReference>
<dbReference type="GO" id="GO:0006790">
    <property type="term" value="P:sulfur compound metabolic process"/>
    <property type="evidence" value="ECO:0007669"/>
    <property type="project" value="TreeGrafter"/>
</dbReference>
<protein>
    <recommendedName>
        <fullName evidence="9">Sulfite:cytochrome C oxidoreductase subunit A</fullName>
    </recommendedName>
</protein>
<accession>T0L156</accession>
<dbReference type="InterPro" id="IPR005066">
    <property type="entry name" value="MoCF_OxRdtse_dimer"/>
</dbReference>
<dbReference type="GO" id="GO:0030151">
    <property type="term" value="F:molybdenum ion binding"/>
    <property type="evidence" value="ECO:0007669"/>
    <property type="project" value="InterPro"/>
</dbReference>
<dbReference type="PANTHER" id="PTHR19372:SF7">
    <property type="entry name" value="SULFITE OXIDASE, MITOCHONDRIAL"/>
    <property type="match status" value="1"/>
</dbReference>
<dbReference type="InterPro" id="IPR008335">
    <property type="entry name" value="Mopterin_OxRdtase_euk"/>
</dbReference>
<dbReference type="SUPFAM" id="SSF81296">
    <property type="entry name" value="E set domains"/>
    <property type="match status" value="1"/>
</dbReference>
<name>T0L156_9BACT</name>
<dbReference type="PATRIC" id="fig|1172190.3.peg.1123"/>
<dbReference type="Pfam" id="PF03404">
    <property type="entry name" value="Mo-co_dimer"/>
    <property type="match status" value="1"/>
</dbReference>
<dbReference type="Gene3D" id="2.60.40.650">
    <property type="match status" value="1"/>
</dbReference>
<keyword evidence="3" id="KW-0479">Metal-binding</keyword>
<dbReference type="OrthoDB" id="9778777at2"/>
<proteinExistence type="predicted"/>
<dbReference type="RefSeq" id="WP_021287418.1">
    <property type="nucleotide sequence ID" value="NZ_AUPZ01000007.1"/>
</dbReference>
<evidence type="ECO:0008006" key="9">
    <source>
        <dbReference type="Google" id="ProtNLM"/>
    </source>
</evidence>
<dbReference type="eggNOG" id="COG2041">
    <property type="taxonomic scope" value="Bacteria"/>
</dbReference>